<dbReference type="Proteomes" id="UP000095287">
    <property type="component" value="Unplaced"/>
</dbReference>
<name>A0A1I7Y7S0_9BILA</name>
<dbReference type="WBParaSite" id="L893_g13329.t1">
    <property type="protein sequence ID" value="L893_g13329.t1"/>
    <property type="gene ID" value="L893_g13329"/>
</dbReference>
<sequence>MDGVPLVFIESVIRSSDLYTSKELQQLSTTWGDVGEVRTKKKGHLKLTFAPYNGDDEDWLLHYKIEGFDHIKSRTLSREVVREMSKSIEYIKFGLDYSYFLDEEWNSISPDNVALLQLLTNLDAPKKNLDLASVTIIESGYIELSSKYSNFFRSFTSVKLNCFKNTRLMEDTISEPRVRTVQITPYKNGYRPVSFWVDFFFSEKCMRLEINDIDVALGVIEHWKKMDPRNLKYSKVFYAVFCSSESLKDIKMQEINLETKAALLKKVKNKVGRENRVKSLHYIDHPVDLSKKIYVVVYATWLTDNLALLFD</sequence>
<organism evidence="1 2">
    <name type="scientific">Steinernema glaseri</name>
    <dbReference type="NCBI Taxonomy" id="37863"/>
    <lineage>
        <taxon>Eukaryota</taxon>
        <taxon>Metazoa</taxon>
        <taxon>Ecdysozoa</taxon>
        <taxon>Nematoda</taxon>
        <taxon>Chromadorea</taxon>
        <taxon>Rhabditida</taxon>
        <taxon>Tylenchina</taxon>
        <taxon>Panagrolaimomorpha</taxon>
        <taxon>Strongyloidoidea</taxon>
        <taxon>Steinernematidae</taxon>
        <taxon>Steinernema</taxon>
    </lineage>
</organism>
<protein>
    <submittedName>
        <fullName evidence="2">FBA_2 domain-containing protein</fullName>
    </submittedName>
</protein>
<reference evidence="2" key="1">
    <citation type="submission" date="2016-11" db="UniProtKB">
        <authorList>
            <consortium name="WormBaseParasite"/>
        </authorList>
    </citation>
    <scope>IDENTIFICATION</scope>
</reference>
<keyword evidence="1" id="KW-1185">Reference proteome</keyword>
<evidence type="ECO:0000313" key="2">
    <source>
        <dbReference type="WBParaSite" id="L893_g13329.t1"/>
    </source>
</evidence>
<evidence type="ECO:0000313" key="1">
    <source>
        <dbReference type="Proteomes" id="UP000095287"/>
    </source>
</evidence>
<proteinExistence type="predicted"/>
<dbReference type="AlphaFoldDB" id="A0A1I7Y7S0"/>
<accession>A0A1I7Y7S0</accession>